<evidence type="ECO:0000256" key="1">
    <source>
        <dbReference type="ARBA" id="ARBA00022553"/>
    </source>
</evidence>
<keyword evidence="2" id="KW-0238">DNA-binding</keyword>
<evidence type="ECO:0000313" key="7">
    <source>
        <dbReference type="Proteomes" id="UP000199627"/>
    </source>
</evidence>
<dbReference type="GO" id="GO:0006355">
    <property type="term" value="P:regulation of DNA-templated transcription"/>
    <property type="evidence" value="ECO:0007669"/>
    <property type="project" value="InterPro"/>
</dbReference>
<dbReference type="Gene3D" id="3.40.50.2300">
    <property type="match status" value="1"/>
</dbReference>
<accession>A0A1H1FSA5</accession>
<keyword evidence="1 3" id="KW-0597">Phosphoprotein</keyword>
<evidence type="ECO:0000313" key="6">
    <source>
        <dbReference type="EMBL" id="SDR03658.1"/>
    </source>
</evidence>
<evidence type="ECO:0000259" key="4">
    <source>
        <dbReference type="PROSITE" id="PS50043"/>
    </source>
</evidence>
<keyword evidence="7" id="KW-1185">Reference proteome</keyword>
<dbReference type="PROSITE" id="PS50110">
    <property type="entry name" value="RESPONSE_REGULATORY"/>
    <property type="match status" value="1"/>
</dbReference>
<sequence length="206" mass="23839">MNKKILIADDHYVVRLGTALVLENQFSKISIDYAENYDEVKMKLKAEKFDLIILDIEMPGSTFKNMIKELKMIQEDLMIMIFSSYKESVAIEYIQEGAEGYLNKLSSEKTLIKAMQSIFEDGYYYPLKLVKQLSSRPEKKEVERILSERELQVFKLLAEGNGNLEIANILQIQMTTASTYKRRIYAKLGVNNLIDLLKVYNNQIGE</sequence>
<dbReference type="SUPFAM" id="SSF46894">
    <property type="entry name" value="C-terminal effector domain of the bipartite response regulators"/>
    <property type="match status" value="1"/>
</dbReference>
<dbReference type="InterPro" id="IPR058245">
    <property type="entry name" value="NreC/VraR/RcsB-like_REC"/>
</dbReference>
<proteinExistence type="predicted"/>
<dbReference type="CDD" id="cd17535">
    <property type="entry name" value="REC_NarL-like"/>
    <property type="match status" value="1"/>
</dbReference>
<dbReference type="STRING" id="311333.SAMN05421664_3225"/>
<protein>
    <submittedName>
        <fullName evidence="6">Two component transcriptional regulator, LuxR family</fullName>
    </submittedName>
</protein>
<dbReference type="InterPro" id="IPR016032">
    <property type="entry name" value="Sig_transdc_resp-reg_C-effctor"/>
</dbReference>
<gene>
    <name evidence="6" type="ORF">SAMN05421664_3225</name>
</gene>
<dbReference type="SUPFAM" id="SSF52172">
    <property type="entry name" value="CheY-like"/>
    <property type="match status" value="1"/>
</dbReference>
<dbReference type="PANTHER" id="PTHR45566">
    <property type="entry name" value="HTH-TYPE TRANSCRIPTIONAL REGULATOR YHJB-RELATED"/>
    <property type="match status" value="1"/>
</dbReference>
<evidence type="ECO:0000259" key="5">
    <source>
        <dbReference type="PROSITE" id="PS50110"/>
    </source>
</evidence>
<dbReference type="Proteomes" id="UP000199627">
    <property type="component" value="Unassembled WGS sequence"/>
</dbReference>
<dbReference type="Pfam" id="PF00196">
    <property type="entry name" value="GerE"/>
    <property type="match status" value="1"/>
</dbReference>
<evidence type="ECO:0000256" key="3">
    <source>
        <dbReference type="PROSITE-ProRule" id="PRU00169"/>
    </source>
</evidence>
<organism evidence="6 7">
    <name type="scientific">Chryseobacterium soldanellicola</name>
    <dbReference type="NCBI Taxonomy" id="311333"/>
    <lineage>
        <taxon>Bacteria</taxon>
        <taxon>Pseudomonadati</taxon>
        <taxon>Bacteroidota</taxon>
        <taxon>Flavobacteriia</taxon>
        <taxon>Flavobacteriales</taxon>
        <taxon>Weeksellaceae</taxon>
        <taxon>Chryseobacterium group</taxon>
        <taxon>Chryseobacterium</taxon>
    </lineage>
</organism>
<dbReference type="InterPro" id="IPR000792">
    <property type="entry name" value="Tscrpt_reg_LuxR_C"/>
</dbReference>
<dbReference type="OrthoDB" id="1013073at2"/>
<feature type="domain" description="HTH luxR-type" evidence="4">
    <location>
        <begin position="139"/>
        <end position="204"/>
    </location>
</feature>
<dbReference type="Pfam" id="PF00072">
    <property type="entry name" value="Response_reg"/>
    <property type="match status" value="1"/>
</dbReference>
<dbReference type="GO" id="GO:0000160">
    <property type="term" value="P:phosphorelay signal transduction system"/>
    <property type="evidence" value="ECO:0007669"/>
    <property type="project" value="InterPro"/>
</dbReference>
<dbReference type="InterPro" id="IPR051015">
    <property type="entry name" value="EvgA-like"/>
</dbReference>
<feature type="modified residue" description="4-aspartylphosphate" evidence="3">
    <location>
        <position position="55"/>
    </location>
</feature>
<dbReference type="InterPro" id="IPR011006">
    <property type="entry name" value="CheY-like_superfamily"/>
</dbReference>
<evidence type="ECO:0000256" key="2">
    <source>
        <dbReference type="ARBA" id="ARBA00023125"/>
    </source>
</evidence>
<dbReference type="EMBL" id="FNKL01000004">
    <property type="protein sequence ID" value="SDR03658.1"/>
    <property type="molecule type" value="Genomic_DNA"/>
</dbReference>
<dbReference type="SMART" id="SM00448">
    <property type="entry name" value="REC"/>
    <property type="match status" value="1"/>
</dbReference>
<dbReference type="PANTHER" id="PTHR45566:SF2">
    <property type="entry name" value="NARL SUBFAMILY"/>
    <property type="match status" value="1"/>
</dbReference>
<reference evidence="7" key="1">
    <citation type="submission" date="2016-10" db="EMBL/GenBank/DDBJ databases">
        <authorList>
            <person name="Varghese N."/>
            <person name="Submissions S."/>
        </authorList>
    </citation>
    <scope>NUCLEOTIDE SEQUENCE [LARGE SCALE GENOMIC DNA]</scope>
    <source>
        <strain evidence="7">DSM 17072</strain>
    </source>
</reference>
<name>A0A1H1FSA5_9FLAO</name>
<dbReference type="SMART" id="SM00421">
    <property type="entry name" value="HTH_LUXR"/>
    <property type="match status" value="1"/>
</dbReference>
<dbReference type="CDD" id="cd06170">
    <property type="entry name" value="LuxR_C_like"/>
    <property type="match status" value="1"/>
</dbReference>
<dbReference type="InterPro" id="IPR001789">
    <property type="entry name" value="Sig_transdc_resp-reg_receiver"/>
</dbReference>
<feature type="domain" description="Response regulatory" evidence="5">
    <location>
        <begin position="4"/>
        <end position="119"/>
    </location>
</feature>
<dbReference type="PRINTS" id="PR00038">
    <property type="entry name" value="HTHLUXR"/>
</dbReference>
<dbReference type="RefSeq" id="WP_089756721.1">
    <property type="nucleotide sequence ID" value="NZ_FNKL01000004.1"/>
</dbReference>
<dbReference type="AlphaFoldDB" id="A0A1H1FSA5"/>
<dbReference type="PROSITE" id="PS50043">
    <property type="entry name" value="HTH_LUXR_2"/>
    <property type="match status" value="1"/>
</dbReference>
<dbReference type="GO" id="GO:0003677">
    <property type="term" value="F:DNA binding"/>
    <property type="evidence" value="ECO:0007669"/>
    <property type="project" value="UniProtKB-KW"/>
</dbReference>